<protein>
    <recommendedName>
        <fullName evidence="3">Pentapeptide repeat-containing protein</fullName>
    </recommendedName>
</protein>
<evidence type="ECO:0000313" key="1">
    <source>
        <dbReference type="EMBL" id="GIQ91047.1"/>
    </source>
</evidence>
<dbReference type="InterPro" id="IPR001646">
    <property type="entry name" value="5peptide_repeat"/>
</dbReference>
<dbReference type="Pfam" id="PF13576">
    <property type="entry name" value="Pentapeptide_3"/>
    <property type="match status" value="1"/>
</dbReference>
<dbReference type="Gene3D" id="2.160.20.80">
    <property type="entry name" value="E3 ubiquitin-protein ligase SopA"/>
    <property type="match status" value="1"/>
</dbReference>
<dbReference type="Proteomes" id="UP000265618">
    <property type="component" value="Unassembled WGS sequence"/>
</dbReference>
<comment type="caution">
    <text evidence="1">The sequence shown here is derived from an EMBL/GenBank/DDBJ whole genome shotgun (WGS) entry which is preliminary data.</text>
</comment>
<evidence type="ECO:0008006" key="3">
    <source>
        <dbReference type="Google" id="ProtNLM"/>
    </source>
</evidence>
<proteinExistence type="predicted"/>
<dbReference type="EMBL" id="BDIP01007066">
    <property type="protein sequence ID" value="GIQ91047.1"/>
    <property type="molecule type" value="Genomic_DNA"/>
</dbReference>
<keyword evidence="2" id="KW-1185">Reference proteome</keyword>
<dbReference type="SUPFAM" id="SSF141571">
    <property type="entry name" value="Pentapeptide repeat-like"/>
    <property type="match status" value="1"/>
</dbReference>
<feature type="non-terminal residue" evidence="1">
    <location>
        <position position="1"/>
    </location>
</feature>
<organism evidence="1 2">
    <name type="scientific">Kipferlia bialata</name>
    <dbReference type="NCBI Taxonomy" id="797122"/>
    <lineage>
        <taxon>Eukaryota</taxon>
        <taxon>Metamonada</taxon>
        <taxon>Carpediemonas-like organisms</taxon>
        <taxon>Kipferlia</taxon>
    </lineage>
</organism>
<reference evidence="1 2" key="1">
    <citation type="journal article" date="2018" name="PLoS ONE">
        <title>The draft genome of Kipferlia bialata reveals reductive genome evolution in fornicate parasites.</title>
        <authorList>
            <person name="Tanifuji G."/>
            <person name="Takabayashi S."/>
            <person name="Kume K."/>
            <person name="Takagi M."/>
            <person name="Nakayama T."/>
            <person name="Kamikawa R."/>
            <person name="Inagaki Y."/>
            <person name="Hashimoto T."/>
        </authorList>
    </citation>
    <scope>NUCLEOTIDE SEQUENCE [LARGE SCALE GENOMIC DNA]</scope>
    <source>
        <strain evidence="1">NY0173</strain>
    </source>
</reference>
<dbReference type="AlphaFoldDB" id="A0A9K3GPY6"/>
<accession>A0A9K3GPY6</accession>
<name>A0A9K3GPY6_9EUKA</name>
<gene>
    <name evidence="1" type="ORF">KIPB_014109</name>
</gene>
<evidence type="ECO:0000313" key="2">
    <source>
        <dbReference type="Proteomes" id="UP000265618"/>
    </source>
</evidence>
<sequence length="94" mass="10511">MYVSQSGLSLSDCTFENCDLSLCKLTEVTFSDVTFDTHCSFEGAKFTDAILCNVNMGQVSEARPALCGPDSSDEERERETYRLNHHVYLSLSRS</sequence>